<dbReference type="NCBIfam" id="NF010039">
    <property type="entry name" value="PRK13515.1"/>
    <property type="match status" value="1"/>
</dbReference>
<keyword evidence="3 4" id="KW-0067">ATP-binding</keyword>
<dbReference type="PANTHER" id="PTHR36510:SF1">
    <property type="entry name" value="GLUTAMATE--CYSTEINE LIGASE 2-RELATED"/>
    <property type="match status" value="1"/>
</dbReference>
<dbReference type="EC" id="6.3.2.2" evidence="4"/>
<comment type="catalytic activity">
    <reaction evidence="4">
        <text>L-cysteine + L-glutamate + ATP = gamma-L-glutamyl-L-cysteine + ADP + phosphate + H(+)</text>
        <dbReference type="Rhea" id="RHEA:13285"/>
        <dbReference type="ChEBI" id="CHEBI:15378"/>
        <dbReference type="ChEBI" id="CHEBI:29985"/>
        <dbReference type="ChEBI" id="CHEBI:30616"/>
        <dbReference type="ChEBI" id="CHEBI:35235"/>
        <dbReference type="ChEBI" id="CHEBI:43474"/>
        <dbReference type="ChEBI" id="CHEBI:58173"/>
        <dbReference type="ChEBI" id="CHEBI:456216"/>
        <dbReference type="EC" id="6.3.2.2"/>
    </reaction>
</comment>
<evidence type="ECO:0000313" key="6">
    <source>
        <dbReference type="Proteomes" id="UP000295479"/>
    </source>
</evidence>
<keyword evidence="2 4" id="KW-0547">Nucleotide-binding</keyword>
<comment type="caution">
    <text evidence="5">The sequence shown here is derived from an EMBL/GenBank/DDBJ whole genome shotgun (WGS) entry which is preliminary data.</text>
</comment>
<dbReference type="NCBIfam" id="TIGR02050">
    <property type="entry name" value="gshA_cyan_rel"/>
    <property type="match status" value="1"/>
</dbReference>
<comment type="function">
    <text evidence="4">ATP-dependent carboxylate-amine ligase which exhibits weak glutamate--cysteine ligase activity.</text>
</comment>
<dbReference type="InterPro" id="IPR011793">
    <property type="entry name" value="YbdK"/>
</dbReference>
<evidence type="ECO:0000256" key="4">
    <source>
        <dbReference type="HAMAP-Rule" id="MF_01609"/>
    </source>
</evidence>
<keyword evidence="1 4" id="KW-0436">Ligase</keyword>
<accession>A0A4R5CCP7</accession>
<dbReference type="Pfam" id="PF04107">
    <property type="entry name" value="GCS2"/>
    <property type="match status" value="1"/>
</dbReference>
<evidence type="ECO:0000256" key="1">
    <source>
        <dbReference type="ARBA" id="ARBA00022598"/>
    </source>
</evidence>
<dbReference type="PANTHER" id="PTHR36510">
    <property type="entry name" value="GLUTAMATE--CYSTEINE LIGASE 2-RELATED"/>
    <property type="match status" value="1"/>
</dbReference>
<name>A0A4R5CCP7_9FLAO</name>
<dbReference type="GO" id="GO:0042398">
    <property type="term" value="P:modified amino acid biosynthetic process"/>
    <property type="evidence" value="ECO:0007669"/>
    <property type="project" value="InterPro"/>
</dbReference>
<dbReference type="AlphaFoldDB" id="A0A4R5CCP7"/>
<dbReference type="InterPro" id="IPR014746">
    <property type="entry name" value="Gln_synth/guanido_kin_cat_dom"/>
</dbReference>
<dbReference type="EMBL" id="SMFK01000013">
    <property type="protein sequence ID" value="TDD94902.1"/>
    <property type="molecule type" value="Genomic_DNA"/>
</dbReference>
<evidence type="ECO:0000256" key="2">
    <source>
        <dbReference type="ARBA" id="ARBA00022741"/>
    </source>
</evidence>
<dbReference type="RefSeq" id="WP_132008086.1">
    <property type="nucleotide sequence ID" value="NZ_SMFK01000013.1"/>
</dbReference>
<dbReference type="InterPro" id="IPR050141">
    <property type="entry name" value="GCL_type2/YbdK_subfam"/>
</dbReference>
<dbReference type="GO" id="GO:0005524">
    <property type="term" value="F:ATP binding"/>
    <property type="evidence" value="ECO:0007669"/>
    <property type="project" value="UniProtKB-KW"/>
</dbReference>
<evidence type="ECO:0000313" key="5">
    <source>
        <dbReference type="EMBL" id="TDD94902.1"/>
    </source>
</evidence>
<dbReference type="Gene3D" id="3.30.590.20">
    <property type="match status" value="1"/>
</dbReference>
<dbReference type="Proteomes" id="UP000295479">
    <property type="component" value="Unassembled WGS sequence"/>
</dbReference>
<protein>
    <recommendedName>
        <fullName evidence="4">Putative glutamate--cysteine ligase 2</fullName>
        <ecNumber evidence="4">6.3.2.2</ecNumber>
    </recommendedName>
    <alternativeName>
        <fullName evidence="4">Gamma-glutamylcysteine synthetase 2</fullName>
        <shortName evidence="4">GCS 2</shortName>
        <shortName evidence="4">Gamma-GCS 2</shortName>
    </alternativeName>
</protein>
<dbReference type="OrthoDB" id="9769628at2"/>
<dbReference type="SUPFAM" id="SSF55931">
    <property type="entry name" value="Glutamine synthetase/guanido kinase"/>
    <property type="match status" value="1"/>
</dbReference>
<organism evidence="5 6">
    <name type="scientific">Flavobacterium cellulosilyticum</name>
    <dbReference type="NCBI Taxonomy" id="2541731"/>
    <lineage>
        <taxon>Bacteria</taxon>
        <taxon>Pseudomonadati</taxon>
        <taxon>Bacteroidota</taxon>
        <taxon>Flavobacteriia</taxon>
        <taxon>Flavobacteriales</taxon>
        <taxon>Flavobacteriaceae</taxon>
        <taxon>Flavobacterium</taxon>
    </lineage>
</organism>
<dbReference type="GO" id="GO:0004357">
    <property type="term" value="F:glutamate-cysteine ligase activity"/>
    <property type="evidence" value="ECO:0007669"/>
    <property type="project" value="UniProtKB-EC"/>
</dbReference>
<sequence>MKKLPIFTLGVEEEYQIIDPETRDLRSHLSKIVDGAKIILNEQVKAEMHQSVVEVGTNICKNIQEAECEIKSLRGHIVTLAEKQGLIVGGAGTHPFSKWQDQPITDDPRYHVIVDELQDAARSNLIFGMHCHVGIENREVGLQIMNQATYFLPHIFALSTNSPFWEGRKTGYKSYRTKVFDKFPRTGLPEYFDSVSAYDNFLETLVKTKCIDNPKKIWWDLRLHPFYDTIEFRICDMCLTVEETICIVAIIQAIVAKLYRLNSNNMSFNIYRIALIKENKFRASRYGIEGSMIDFGLQKEVETRILILELLDFIDDVVDELGSREKINYVHQILKNGTGAAKQLAVYNETNDLIKVVDFITSEFYKGL</sequence>
<gene>
    <name evidence="5" type="ORF">E0F76_15380</name>
</gene>
<reference evidence="5 6" key="1">
    <citation type="submission" date="2019-03" db="EMBL/GenBank/DDBJ databases">
        <title>Flavobacterium AR-3-4 sp. nov. isolated from arctic soil.</title>
        <authorList>
            <person name="Chaudhary D.K."/>
        </authorList>
    </citation>
    <scope>NUCLEOTIDE SEQUENCE [LARGE SCALE GENOMIC DNA]</scope>
    <source>
        <strain evidence="5 6">AR-3-4</strain>
    </source>
</reference>
<dbReference type="InterPro" id="IPR006336">
    <property type="entry name" value="GCS2"/>
</dbReference>
<dbReference type="HAMAP" id="MF_01609">
    <property type="entry name" value="Glu_cys_ligase_2"/>
    <property type="match status" value="1"/>
</dbReference>
<keyword evidence="6" id="KW-1185">Reference proteome</keyword>
<evidence type="ECO:0000256" key="3">
    <source>
        <dbReference type="ARBA" id="ARBA00022840"/>
    </source>
</evidence>
<comment type="similarity">
    <text evidence="4">Belongs to the glutamate--cysteine ligase type 2 family. YbdK subfamily.</text>
</comment>
<proteinExistence type="inferred from homology"/>